<keyword evidence="8" id="KW-1185">Reference proteome</keyword>
<evidence type="ECO:0000256" key="2">
    <source>
        <dbReference type="ARBA" id="ARBA00022692"/>
    </source>
</evidence>
<gene>
    <name evidence="7" type="ORF">ACFQZM_37240</name>
</gene>
<keyword evidence="4 5" id="KW-0472">Membrane</keyword>
<keyword evidence="3 5" id="KW-1133">Transmembrane helix</keyword>
<evidence type="ECO:0000256" key="5">
    <source>
        <dbReference type="SAM" id="Phobius"/>
    </source>
</evidence>
<evidence type="ECO:0000256" key="3">
    <source>
        <dbReference type="ARBA" id="ARBA00022989"/>
    </source>
</evidence>
<reference evidence="8" key="1">
    <citation type="journal article" date="2019" name="Int. J. Syst. Evol. Microbiol.">
        <title>The Global Catalogue of Microorganisms (GCM) 10K type strain sequencing project: providing services to taxonomists for standard genome sequencing and annotation.</title>
        <authorList>
            <consortium name="The Broad Institute Genomics Platform"/>
            <consortium name="The Broad Institute Genome Sequencing Center for Infectious Disease"/>
            <person name="Wu L."/>
            <person name="Ma J."/>
        </authorList>
    </citation>
    <scope>NUCLEOTIDE SEQUENCE [LARGE SCALE GENOMIC DNA]</scope>
    <source>
        <strain evidence="8">JCM 9371</strain>
    </source>
</reference>
<evidence type="ECO:0000313" key="8">
    <source>
        <dbReference type="Proteomes" id="UP001597063"/>
    </source>
</evidence>
<evidence type="ECO:0000256" key="4">
    <source>
        <dbReference type="ARBA" id="ARBA00023136"/>
    </source>
</evidence>
<feature type="transmembrane region" description="Helical" evidence="5">
    <location>
        <begin position="117"/>
        <end position="134"/>
    </location>
</feature>
<evidence type="ECO:0000256" key="1">
    <source>
        <dbReference type="ARBA" id="ARBA00004141"/>
    </source>
</evidence>
<feature type="transmembrane region" description="Helical" evidence="5">
    <location>
        <begin position="140"/>
        <end position="161"/>
    </location>
</feature>
<comment type="subcellular location">
    <subcellularLocation>
        <location evidence="1">Membrane</location>
        <topology evidence="1">Multi-pass membrane protein</topology>
    </subcellularLocation>
</comment>
<dbReference type="InterPro" id="IPR013130">
    <property type="entry name" value="Fe3_Rdtase_TM_dom"/>
</dbReference>
<dbReference type="Proteomes" id="UP001597063">
    <property type="component" value="Unassembled WGS sequence"/>
</dbReference>
<comment type="caution">
    <text evidence="7">The sequence shown here is derived from an EMBL/GenBank/DDBJ whole genome shotgun (WGS) entry which is preliminary data.</text>
</comment>
<feature type="transmembrane region" description="Helical" evidence="5">
    <location>
        <begin position="6"/>
        <end position="28"/>
    </location>
</feature>
<evidence type="ECO:0000259" key="6">
    <source>
        <dbReference type="Pfam" id="PF01794"/>
    </source>
</evidence>
<feature type="transmembrane region" description="Helical" evidence="5">
    <location>
        <begin position="40"/>
        <end position="62"/>
    </location>
</feature>
<dbReference type="EMBL" id="JBHTGP010000018">
    <property type="protein sequence ID" value="MFD0690183.1"/>
    <property type="molecule type" value="Genomic_DNA"/>
</dbReference>
<keyword evidence="2 5" id="KW-0812">Transmembrane</keyword>
<feature type="domain" description="Ferric oxidoreductase" evidence="6">
    <location>
        <begin position="10"/>
        <end position="128"/>
    </location>
</feature>
<name>A0ABW2XVA3_9ACTN</name>
<protein>
    <submittedName>
        <fullName evidence="7">Ferric reductase-like transmembrane domain-containing protein</fullName>
    </submittedName>
</protein>
<feature type="transmembrane region" description="Helical" evidence="5">
    <location>
        <begin position="82"/>
        <end position="105"/>
    </location>
</feature>
<evidence type="ECO:0000313" key="7">
    <source>
        <dbReference type="EMBL" id="MFD0690183.1"/>
    </source>
</evidence>
<organism evidence="7 8">
    <name type="scientific">Actinomadura fibrosa</name>
    <dbReference type="NCBI Taxonomy" id="111802"/>
    <lineage>
        <taxon>Bacteria</taxon>
        <taxon>Bacillati</taxon>
        <taxon>Actinomycetota</taxon>
        <taxon>Actinomycetes</taxon>
        <taxon>Streptosporangiales</taxon>
        <taxon>Thermomonosporaceae</taxon>
        <taxon>Actinomadura</taxon>
    </lineage>
</organism>
<dbReference type="Pfam" id="PF01794">
    <property type="entry name" value="Ferric_reduct"/>
    <property type="match status" value="1"/>
</dbReference>
<sequence>MTLWYAARAFGMVSVVLLSAVLVLGLLVSARRRPLLVLTGLHRSLSLLAVVFVATHVAAAVADGYVSIGWTDAFVPFASSYHPLWLGLGAVALDLVVALIVTSLLRARLGLRFWKAVHWLAYAAWPVAVAHGIGVGTDSALVLGLTAVNVTAVATALVARLRRRPPNPTPRTTPAAVARTTSGYAARTALNGKSETPPGGTAHAASGGAIGAVTGDVVRMAPAGSGGAGAGGVR</sequence>
<dbReference type="RefSeq" id="WP_131760806.1">
    <property type="nucleotide sequence ID" value="NZ_CAACUY010000131.1"/>
</dbReference>
<accession>A0ABW2XVA3</accession>
<proteinExistence type="predicted"/>